<evidence type="ECO:0000256" key="1">
    <source>
        <dbReference type="SAM" id="Coils"/>
    </source>
</evidence>
<protein>
    <submittedName>
        <fullName evidence="2">Uncharacterized protein</fullName>
    </submittedName>
</protein>
<dbReference type="Proteomes" id="UP001501447">
    <property type="component" value="Unassembled WGS sequence"/>
</dbReference>
<keyword evidence="1" id="KW-0175">Coiled coil</keyword>
<reference evidence="3" key="1">
    <citation type="journal article" date="2019" name="Int. J. Syst. Evol. Microbiol.">
        <title>The Global Catalogue of Microorganisms (GCM) 10K type strain sequencing project: providing services to taxonomists for standard genome sequencing and annotation.</title>
        <authorList>
            <consortium name="The Broad Institute Genomics Platform"/>
            <consortium name="The Broad Institute Genome Sequencing Center for Infectious Disease"/>
            <person name="Wu L."/>
            <person name="Ma J."/>
        </authorList>
    </citation>
    <scope>NUCLEOTIDE SEQUENCE [LARGE SCALE GENOMIC DNA]</scope>
    <source>
        <strain evidence="3">JCM 16373</strain>
    </source>
</reference>
<keyword evidence="3" id="KW-1185">Reference proteome</keyword>
<gene>
    <name evidence="2" type="ORF">GCM10009863_51990</name>
</gene>
<dbReference type="EMBL" id="BAAARJ010000018">
    <property type="protein sequence ID" value="GAA2630114.1"/>
    <property type="molecule type" value="Genomic_DNA"/>
</dbReference>
<evidence type="ECO:0000313" key="2">
    <source>
        <dbReference type="EMBL" id="GAA2630114.1"/>
    </source>
</evidence>
<proteinExistence type="predicted"/>
<feature type="coiled-coil region" evidence="1">
    <location>
        <begin position="65"/>
        <end position="92"/>
    </location>
</feature>
<comment type="caution">
    <text evidence="2">The sequence shown here is derived from an EMBL/GenBank/DDBJ whole genome shotgun (WGS) entry which is preliminary data.</text>
</comment>
<organism evidence="2 3">
    <name type="scientific">Streptomyces axinellae</name>
    <dbReference type="NCBI Taxonomy" id="552788"/>
    <lineage>
        <taxon>Bacteria</taxon>
        <taxon>Bacillati</taxon>
        <taxon>Actinomycetota</taxon>
        <taxon>Actinomycetes</taxon>
        <taxon>Kitasatosporales</taxon>
        <taxon>Streptomycetaceae</taxon>
        <taxon>Streptomyces</taxon>
    </lineage>
</organism>
<accession>A0ABP6CWQ2</accession>
<evidence type="ECO:0000313" key="3">
    <source>
        <dbReference type="Proteomes" id="UP001501447"/>
    </source>
</evidence>
<name>A0ABP6CWQ2_9ACTN</name>
<sequence>MTPEREAIIRQQQPGDWLSGNWLIREATVDGVGVWQVTHQGQVIATLPDWAGNLALWIAETHEDVPELFAVIDRLRARVAELEETVASQKEYTAWLATCLVERTSELLAIESGDRS</sequence>